<dbReference type="Proteomes" id="UP000324392">
    <property type="component" value="Chromosome"/>
</dbReference>
<dbReference type="EMBL" id="AP019531">
    <property type="protein sequence ID" value="BBI91397.1"/>
    <property type="molecule type" value="Genomic_DNA"/>
</dbReference>
<proteinExistence type="predicted"/>
<reference evidence="1 2" key="1">
    <citation type="submission" date="2019-03" db="EMBL/GenBank/DDBJ databases">
        <title>The genome sequence of Candidatus Serratia symbiotica strain IS.</title>
        <authorList>
            <person name="Nikoh N."/>
            <person name="Koga R."/>
            <person name="Oshima K."/>
            <person name="Hattori M."/>
            <person name="Fukatsu T."/>
        </authorList>
    </citation>
    <scope>NUCLEOTIDE SEQUENCE [LARGE SCALE GENOMIC DNA]</scope>
    <source>
        <strain evidence="1 2">IS</strain>
    </source>
</reference>
<dbReference type="AlphaFoldDB" id="A0A455VE18"/>
<evidence type="ECO:0000313" key="1">
    <source>
        <dbReference type="EMBL" id="BBI91397.1"/>
    </source>
</evidence>
<name>A0A455VE18_9GAMM</name>
<gene>
    <name evidence="1" type="ORF">SSYIS1_05820</name>
</gene>
<accession>A0A455VE18</accession>
<sequence>MVLILTVWRVKVKSMAPLVAKWRPVFVKMIRIVPVAFTSQVALAKMCRT</sequence>
<evidence type="ECO:0000313" key="2">
    <source>
        <dbReference type="Proteomes" id="UP000324392"/>
    </source>
</evidence>
<organism evidence="1 2">
    <name type="scientific">Serratia symbiotica</name>
    <dbReference type="NCBI Taxonomy" id="138074"/>
    <lineage>
        <taxon>Bacteria</taxon>
        <taxon>Pseudomonadati</taxon>
        <taxon>Pseudomonadota</taxon>
        <taxon>Gammaproteobacteria</taxon>
        <taxon>Enterobacterales</taxon>
        <taxon>Yersiniaceae</taxon>
        <taxon>Serratia</taxon>
    </lineage>
</organism>
<protein>
    <submittedName>
        <fullName evidence="1">Uncharacterized protein</fullName>
    </submittedName>
</protein>